<dbReference type="Pfam" id="PF02706">
    <property type="entry name" value="Wzz"/>
    <property type="match status" value="1"/>
</dbReference>
<evidence type="ECO:0000313" key="11">
    <source>
        <dbReference type="EMBL" id="VEG75709.1"/>
    </source>
</evidence>
<dbReference type="EC" id="2.7.10.2" evidence="11"/>
<keyword evidence="7 9" id="KW-1133">Transmembrane helix</keyword>
<evidence type="ECO:0000313" key="12">
    <source>
        <dbReference type="Proteomes" id="UP000276899"/>
    </source>
</evidence>
<dbReference type="InterPro" id="IPR050445">
    <property type="entry name" value="Bact_polysacc_biosynth/exp"/>
</dbReference>
<evidence type="ECO:0000256" key="4">
    <source>
        <dbReference type="ARBA" id="ARBA00022692"/>
    </source>
</evidence>
<dbReference type="InterPro" id="IPR005702">
    <property type="entry name" value="Wzc-like_C"/>
</dbReference>
<dbReference type="AlphaFoldDB" id="A0A3S4WIF9"/>
<dbReference type="InterPro" id="IPR003856">
    <property type="entry name" value="LPS_length_determ_N"/>
</dbReference>
<gene>
    <name evidence="11" type="primary">ywqD</name>
    <name evidence="11" type="ORF">NCTC11923_02384</name>
</gene>
<keyword evidence="5" id="KW-0547">Nucleotide-binding</keyword>
<feature type="transmembrane region" description="Helical" evidence="9">
    <location>
        <begin position="14"/>
        <end position="34"/>
    </location>
</feature>
<keyword evidence="8 9" id="KW-0472">Membrane</keyword>
<evidence type="ECO:0000256" key="5">
    <source>
        <dbReference type="ARBA" id="ARBA00022741"/>
    </source>
</evidence>
<keyword evidence="11" id="KW-0808">Transferase</keyword>
<dbReference type="Proteomes" id="UP000276899">
    <property type="component" value="Chromosome"/>
</dbReference>
<keyword evidence="3" id="KW-1003">Cell membrane</keyword>
<dbReference type="Gene3D" id="3.40.50.300">
    <property type="entry name" value="P-loop containing nucleotide triphosphate hydrolases"/>
    <property type="match status" value="1"/>
</dbReference>
<dbReference type="STRING" id="1278298.GCA_000428685_01374"/>
<dbReference type="PANTHER" id="PTHR32309:SF13">
    <property type="entry name" value="FERRIC ENTEROBACTIN TRANSPORT PROTEIN FEPE"/>
    <property type="match status" value="1"/>
</dbReference>
<keyword evidence="12" id="KW-1185">Reference proteome</keyword>
<name>A0A3S4WIF9_9ACTO</name>
<dbReference type="InterPro" id="IPR027417">
    <property type="entry name" value="P-loop_NTPase"/>
</dbReference>
<accession>A0A3S4WIF9</accession>
<dbReference type="KEGG" id="asla:NCTC11923_02384"/>
<evidence type="ECO:0000256" key="9">
    <source>
        <dbReference type="SAM" id="Phobius"/>
    </source>
</evidence>
<evidence type="ECO:0000256" key="7">
    <source>
        <dbReference type="ARBA" id="ARBA00022989"/>
    </source>
</evidence>
<sequence>MELRDLIALIKRRWGTVLLCPIVGLLIAAGLLWFTPTTYTATSSAYVRVNVDPAAGTTTAYSDAAVLADRKVKTFVPVFTSANVTQKVIAELGDELELDTTPERLAEDIEATNVPDSLTINVTVRADTRERATRIADAVVTHASQEILVLEGETSPANLVLMSSAEISEVTKTPSPVRYLGVGLLGGLLAGLTGTFAMSVLDTRLRSTGDISRAVEAPALGALPARVSSQRQALDRIRAEVFYTGGPQAARTIMVTSAVEDIDVWTAAEGLARSSAHAGQPTVLIDARLHAPSAPGQAGLSEVLAGRASMKEAATRTQTPGLLLVGTGRAARDPASLLASPRMGELLEAVAKNHYVVLAAPALHPRTEARSLAPLMDRVVILAQFKQTTAQQLRRAVTAVEQQSAAQCGVVLCDTPSSALSRFRYSEPDEA</sequence>
<dbReference type="CDD" id="cd05387">
    <property type="entry name" value="BY-kinase"/>
    <property type="match status" value="1"/>
</dbReference>
<keyword evidence="4 9" id="KW-0812">Transmembrane</keyword>
<dbReference type="GO" id="GO:0004715">
    <property type="term" value="F:non-membrane spanning protein tyrosine kinase activity"/>
    <property type="evidence" value="ECO:0007669"/>
    <property type="project" value="UniProtKB-EC"/>
</dbReference>
<feature type="transmembrane region" description="Helical" evidence="9">
    <location>
        <begin position="179"/>
        <end position="201"/>
    </location>
</feature>
<proteinExistence type="inferred from homology"/>
<organism evidence="11 12">
    <name type="scientific">Actinomyces slackii</name>
    <dbReference type="NCBI Taxonomy" id="52774"/>
    <lineage>
        <taxon>Bacteria</taxon>
        <taxon>Bacillati</taxon>
        <taxon>Actinomycetota</taxon>
        <taxon>Actinomycetes</taxon>
        <taxon>Actinomycetales</taxon>
        <taxon>Actinomycetaceae</taxon>
        <taxon>Actinomyces</taxon>
    </lineage>
</organism>
<dbReference type="EMBL" id="LR134363">
    <property type="protein sequence ID" value="VEG75709.1"/>
    <property type="molecule type" value="Genomic_DNA"/>
</dbReference>
<comment type="subcellular location">
    <subcellularLocation>
        <location evidence="1">Cell membrane</location>
        <topology evidence="1">Multi-pass membrane protein</topology>
    </subcellularLocation>
</comment>
<reference evidence="11 12" key="1">
    <citation type="submission" date="2018-12" db="EMBL/GenBank/DDBJ databases">
        <authorList>
            <consortium name="Pathogen Informatics"/>
        </authorList>
    </citation>
    <scope>NUCLEOTIDE SEQUENCE [LARGE SCALE GENOMIC DNA]</scope>
    <source>
        <strain evidence="11 12">NCTC11923</strain>
    </source>
</reference>
<evidence type="ECO:0000256" key="2">
    <source>
        <dbReference type="ARBA" id="ARBA00006683"/>
    </source>
</evidence>
<evidence type="ECO:0000259" key="10">
    <source>
        <dbReference type="Pfam" id="PF02706"/>
    </source>
</evidence>
<keyword evidence="6" id="KW-0067">ATP-binding</keyword>
<dbReference type="RefSeq" id="WP_026427991.1">
    <property type="nucleotide sequence ID" value="NZ_CBCRWE010000064.1"/>
</dbReference>
<dbReference type="GO" id="GO:0005886">
    <property type="term" value="C:plasma membrane"/>
    <property type="evidence" value="ECO:0007669"/>
    <property type="project" value="UniProtKB-SubCell"/>
</dbReference>
<protein>
    <submittedName>
        <fullName evidence="11">Tyrosine-protein kinase YwqD</fullName>
        <ecNumber evidence="11">2.7.10.2</ecNumber>
    </submittedName>
</protein>
<dbReference type="PANTHER" id="PTHR32309">
    <property type="entry name" value="TYROSINE-PROTEIN KINASE"/>
    <property type="match status" value="1"/>
</dbReference>
<evidence type="ECO:0000256" key="1">
    <source>
        <dbReference type="ARBA" id="ARBA00004651"/>
    </source>
</evidence>
<evidence type="ECO:0000256" key="8">
    <source>
        <dbReference type="ARBA" id="ARBA00023136"/>
    </source>
</evidence>
<feature type="domain" description="Polysaccharide chain length determinant N-terminal" evidence="10">
    <location>
        <begin position="2"/>
        <end position="92"/>
    </location>
</feature>
<comment type="similarity">
    <text evidence="2">Belongs to the CpsC/CapA family.</text>
</comment>
<dbReference type="SUPFAM" id="SSF52540">
    <property type="entry name" value="P-loop containing nucleoside triphosphate hydrolases"/>
    <property type="match status" value="1"/>
</dbReference>
<keyword evidence="11" id="KW-0418">Kinase</keyword>
<evidence type="ECO:0000256" key="6">
    <source>
        <dbReference type="ARBA" id="ARBA00022840"/>
    </source>
</evidence>
<evidence type="ECO:0000256" key="3">
    <source>
        <dbReference type="ARBA" id="ARBA00022475"/>
    </source>
</evidence>